<dbReference type="KEGG" id="rtg:NCTC13098_06582"/>
<organism evidence="1 2">
    <name type="scientific">Raoultella terrigena</name>
    <name type="common">Klebsiella terrigena</name>
    <dbReference type="NCBI Taxonomy" id="577"/>
    <lineage>
        <taxon>Bacteria</taxon>
        <taxon>Pseudomonadati</taxon>
        <taxon>Pseudomonadota</taxon>
        <taxon>Gammaproteobacteria</taxon>
        <taxon>Enterobacterales</taxon>
        <taxon>Enterobacteriaceae</taxon>
        <taxon>Klebsiella/Raoultella group</taxon>
        <taxon>Raoultella</taxon>
    </lineage>
</organism>
<reference evidence="1 2" key="1">
    <citation type="submission" date="2018-12" db="EMBL/GenBank/DDBJ databases">
        <authorList>
            <consortium name="Pathogen Informatics"/>
        </authorList>
    </citation>
    <scope>NUCLEOTIDE SEQUENCE [LARGE SCALE GENOMIC DNA]</scope>
    <source>
        <strain evidence="1 2">NCTC13098</strain>
    </source>
</reference>
<evidence type="ECO:0000313" key="1">
    <source>
        <dbReference type="EMBL" id="VDR30147.1"/>
    </source>
</evidence>
<dbReference type="EMBL" id="LR131271">
    <property type="protein sequence ID" value="VDR30147.1"/>
    <property type="molecule type" value="Genomic_DNA"/>
</dbReference>
<accession>A0A3P8K4B1</accession>
<evidence type="ECO:0000313" key="2">
    <source>
        <dbReference type="Proteomes" id="UP000274346"/>
    </source>
</evidence>
<name>A0A3P8K4B1_RAOTE</name>
<gene>
    <name evidence="1" type="ORF">NCTC13098_06582</name>
</gene>
<protein>
    <submittedName>
        <fullName evidence="1">Uncharacterized protein</fullName>
    </submittedName>
</protein>
<dbReference type="Proteomes" id="UP000274346">
    <property type="component" value="Chromosome"/>
</dbReference>
<proteinExistence type="predicted"/>
<sequence>MWRDEGMGGGLRGDVDETSEMRREFDPSRKMKCFFCIYV</sequence>
<dbReference type="AlphaFoldDB" id="A0A3P8K4B1"/>